<evidence type="ECO:0000313" key="2">
    <source>
        <dbReference type="Proteomes" id="UP000054771"/>
    </source>
</evidence>
<dbReference type="EMBL" id="CDMC01000004">
    <property type="protein sequence ID" value="CEL04757.1"/>
    <property type="molecule type" value="Genomic_DNA"/>
</dbReference>
<evidence type="ECO:0000313" key="1">
    <source>
        <dbReference type="EMBL" id="CEL04757.1"/>
    </source>
</evidence>
<dbReference type="STRING" id="454130.A0A0U4Z4Y1"/>
<keyword evidence="2" id="KW-1185">Reference proteome</keyword>
<accession>A0A0U4Z4Y1</accession>
<dbReference type="InterPro" id="IPR029058">
    <property type="entry name" value="AB_hydrolase_fold"/>
</dbReference>
<name>A0A0U4Z4Y1_ASPCI</name>
<dbReference type="SUPFAM" id="SSF53474">
    <property type="entry name" value="alpha/beta-Hydrolases"/>
    <property type="match status" value="1"/>
</dbReference>
<gene>
    <name evidence="1" type="ORF">ASPCAL05882</name>
</gene>
<proteinExistence type="predicted"/>
<organism evidence="1 2">
    <name type="scientific">Aspergillus calidoustus</name>
    <dbReference type="NCBI Taxonomy" id="454130"/>
    <lineage>
        <taxon>Eukaryota</taxon>
        <taxon>Fungi</taxon>
        <taxon>Dikarya</taxon>
        <taxon>Ascomycota</taxon>
        <taxon>Pezizomycotina</taxon>
        <taxon>Eurotiomycetes</taxon>
        <taxon>Eurotiomycetidae</taxon>
        <taxon>Eurotiales</taxon>
        <taxon>Aspergillaceae</taxon>
        <taxon>Aspergillus</taxon>
        <taxon>Aspergillus subgen. Nidulantes</taxon>
    </lineage>
</organism>
<dbReference type="Gene3D" id="3.40.50.1820">
    <property type="entry name" value="alpha/beta hydrolase"/>
    <property type="match status" value="1"/>
</dbReference>
<protein>
    <recommendedName>
        <fullName evidence="3">Carboxylesterase type B domain-containing protein</fullName>
    </recommendedName>
</protein>
<dbReference type="OrthoDB" id="408631at2759"/>
<reference evidence="2" key="1">
    <citation type="journal article" date="2016" name="Genome Announc.">
        <title>Draft genome sequences of fungus Aspergillus calidoustus.</title>
        <authorList>
            <person name="Horn F."/>
            <person name="Linde J."/>
            <person name="Mattern D.J."/>
            <person name="Walther G."/>
            <person name="Guthke R."/>
            <person name="Scherlach K."/>
            <person name="Martin K."/>
            <person name="Brakhage A.A."/>
            <person name="Petzke L."/>
            <person name="Valiante V."/>
        </authorList>
    </citation>
    <scope>NUCLEOTIDE SEQUENCE [LARGE SCALE GENOMIC DNA]</scope>
    <source>
        <strain evidence="2">SF006504</strain>
    </source>
</reference>
<dbReference type="AlphaFoldDB" id="A0A0U4Z4Y1"/>
<evidence type="ECO:0008006" key="3">
    <source>
        <dbReference type="Google" id="ProtNLM"/>
    </source>
</evidence>
<dbReference type="Proteomes" id="UP000054771">
    <property type="component" value="Unassembled WGS sequence"/>
</dbReference>
<sequence>MHCSHHVFCNETRYVLGNPVWRFLFNASFPNTEFFPGAGAYHAMEIQFFFGAYKQENATDFQREVGWVMQKACVDFAKDPTQGPGWAQVPEIGVFRVWSYAVC</sequence>